<evidence type="ECO:0000256" key="2">
    <source>
        <dbReference type="ARBA" id="ARBA00022771"/>
    </source>
</evidence>
<dbReference type="SMART" id="SM00589">
    <property type="entry name" value="PRY"/>
    <property type="match status" value="1"/>
</dbReference>
<dbReference type="InterPro" id="IPR043136">
    <property type="entry name" value="B30.2/SPRY_sf"/>
</dbReference>
<dbReference type="Pfam" id="PF13765">
    <property type="entry name" value="PRY"/>
    <property type="match status" value="1"/>
</dbReference>
<proteinExistence type="predicted"/>
<dbReference type="GO" id="GO:0005737">
    <property type="term" value="C:cytoplasm"/>
    <property type="evidence" value="ECO:0007669"/>
    <property type="project" value="UniProtKB-ARBA"/>
</dbReference>
<dbReference type="Gene3D" id="2.60.120.920">
    <property type="match status" value="1"/>
</dbReference>
<dbReference type="PANTHER" id="PTHR25465">
    <property type="entry name" value="B-BOX DOMAIN CONTAINING"/>
    <property type="match status" value="1"/>
</dbReference>
<dbReference type="PANTHER" id="PTHR25465:SF5">
    <property type="entry name" value="E3 UBIQUITIN_ISG15 LIGASE TRIM25-RELATED"/>
    <property type="match status" value="1"/>
</dbReference>
<dbReference type="InterPro" id="IPR006574">
    <property type="entry name" value="PRY"/>
</dbReference>
<sequence length="152" mass="17389">MGISSGRRDSCQLTLDLSTVNPLLHLSNWNRVIYDSDIQDALYNYPNDPDRFNYWEKVLCTKSLCGRSDWKIEESENGIVEVAVSYKNICGKRDNVGWKHLFGCNSWSLCFRDSVYSYSHKTIMTELPVKSISSRIGVFVDHSAGTVLLQRL</sequence>
<gene>
    <name evidence="5" type="ORF">R3I93_006686</name>
</gene>
<evidence type="ECO:0000256" key="1">
    <source>
        <dbReference type="ARBA" id="ARBA00022723"/>
    </source>
</evidence>
<evidence type="ECO:0000256" key="3">
    <source>
        <dbReference type="ARBA" id="ARBA00022833"/>
    </source>
</evidence>
<dbReference type="Proteomes" id="UP001364617">
    <property type="component" value="Unassembled WGS sequence"/>
</dbReference>
<dbReference type="EMBL" id="JAYKXH010000007">
    <property type="protein sequence ID" value="KAK7162456.1"/>
    <property type="molecule type" value="Genomic_DNA"/>
</dbReference>
<dbReference type="PROSITE" id="PS50188">
    <property type="entry name" value="B302_SPRY"/>
    <property type="match status" value="1"/>
</dbReference>
<accession>A0AAN9D4J7</accession>
<dbReference type="InterPro" id="IPR003879">
    <property type="entry name" value="Butyrophylin_SPRY"/>
</dbReference>
<organism evidence="5 6">
    <name type="scientific">Phoxinus phoxinus</name>
    <name type="common">Eurasian minnow</name>
    <dbReference type="NCBI Taxonomy" id="58324"/>
    <lineage>
        <taxon>Eukaryota</taxon>
        <taxon>Metazoa</taxon>
        <taxon>Chordata</taxon>
        <taxon>Craniata</taxon>
        <taxon>Vertebrata</taxon>
        <taxon>Euteleostomi</taxon>
        <taxon>Actinopterygii</taxon>
        <taxon>Neopterygii</taxon>
        <taxon>Teleostei</taxon>
        <taxon>Ostariophysi</taxon>
        <taxon>Cypriniformes</taxon>
        <taxon>Leuciscidae</taxon>
        <taxon>Phoxininae</taxon>
        <taxon>Phoxinus</taxon>
    </lineage>
</organism>
<dbReference type="InterPro" id="IPR013320">
    <property type="entry name" value="ConA-like_dom_sf"/>
</dbReference>
<dbReference type="GO" id="GO:0008270">
    <property type="term" value="F:zinc ion binding"/>
    <property type="evidence" value="ECO:0007669"/>
    <property type="project" value="UniProtKB-KW"/>
</dbReference>
<dbReference type="SUPFAM" id="SSF49899">
    <property type="entry name" value="Concanavalin A-like lectins/glucanases"/>
    <property type="match status" value="1"/>
</dbReference>
<dbReference type="AlphaFoldDB" id="A0AAN9D4J7"/>
<dbReference type="InterPro" id="IPR001870">
    <property type="entry name" value="B30.2/SPRY"/>
</dbReference>
<evidence type="ECO:0000259" key="4">
    <source>
        <dbReference type="PROSITE" id="PS50188"/>
    </source>
</evidence>
<protein>
    <recommendedName>
        <fullName evidence="4">B30.2/SPRY domain-containing protein</fullName>
    </recommendedName>
</protein>
<feature type="domain" description="B30.2/SPRY" evidence="4">
    <location>
        <begin position="1"/>
        <end position="152"/>
    </location>
</feature>
<keyword evidence="2" id="KW-0863">Zinc-finger</keyword>
<evidence type="ECO:0000313" key="5">
    <source>
        <dbReference type="EMBL" id="KAK7162456.1"/>
    </source>
</evidence>
<keyword evidence="6" id="KW-1185">Reference proteome</keyword>
<dbReference type="InterPro" id="IPR051051">
    <property type="entry name" value="E3_ubiq-ligase_TRIM/RNF"/>
</dbReference>
<evidence type="ECO:0000313" key="6">
    <source>
        <dbReference type="Proteomes" id="UP001364617"/>
    </source>
</evidence>
<comment type="caution">
    <text evidence="5">The sequence shown here is derived from an EMBL/GenBank/DDBJ whole genome shotgun (WGS) entry which is preliminary data.</text>
</comment>
<keyword evidence="1" id="KW-0479">Metal-binding</keyword>
<name>A0AAN9D4J7_9TELE</name>
<reference evidence="5 6" key="1">
    <citation type="submission" date="2024-02" db="EMBL/GenBank/DDBJ databases">
        <title>Chromosome-level genome assembly of the Eurasian Minnow (Phoxinus phoxinus).</title>
        <authorList>
            <person name="Oriowo T.O."/>
            <person name="Martin S."/>
            <person name="Stange M."/>
            <person name="Chrysostomakis Y."/>
            <person name="Brown T."/>
            <person name="Winkler S."/>
            <person name="Kukowka S."/>
            <person name="Myers E.W."/>
            <person name="Bohne A."/>
        </authorList>
    </citation>
    <scope>NUCLEOTIDE SEQUENCE [LARGE SCALE GENOMIC DNA]</scope>
    <source>
        <strain evidence="5">ZFMK-TIS-60720</strain>
        <tissue evidence="5">Whole Organism</tissue>
    </source>
</reference>
<dbReference type="PRINTS" id="PR01407">
    <property type="entry name" value="BUTYPHLNCDUF"/>
</dbReference>
<keyword evidence="3" id="KW-0862">Zinc</keyword>